<dbReference type="Gene3D" id="2.60.40.1180">
    <property type="entry name" value="Golgi alpha-mannosidase II"/>
    <property type="match status" value="1"/>
</dbReference>
<dbReference type="InterPro" id="IPR013780">
    <property type="entry name" value="Glyco_hydro_b"/>
</dbReference>
<dbReference type="GO" id="GO:0004556">
    <property type="term" value="F:alpha-amylase activity"/>
    <property type="evidence" value="ECO:0007669"/>
    <property type="project" value="UniProtKB-EC"/>
</dbReference>
<keyword evidence="2" id="KW-0326">Glycosidase</keyword>
<dbReference type="SUPFAM" id="SSF51445">
    <property type="entry name" value="(Trans)glycosidases"/>
    <property type="match status" value="1"/>
</dbReference>
<protein>
    <submittedName>
        <fullName evidence="2">Alpha-amylase</fullName>
        <ecNumber evidence="2">3.2.1.1</ecNumber>
    </submittedName>
</protein>
<dbReference type="Proteomes" id="UP000674416">
    <property type="component" value="Unassembled WGS sequence"/>
</dbReference>
<feature type="domain" description="Alpha-amylase C-terminal prokaryotic" evidence="1">
    <location>
        <begin position="206"/>
        <end position="251"/>
    </location>
</feature>
<proteinExistence type="predicted"/>
<dbReference type="Pfam" id="PF09154">
    <property type="entry name" value="Alpha-amy_C_pro"/>
    <property type="match status" value="1"/>
</dbReference>
<dbReference type="SUPFAM" id="SSF51011">
    <property type="entry name" value="Glycosyl hydrolase domain"/>
    <property type="match status" value="1"/>
</dbReference>
<accession>A0ABS4CYP1</accession>
<dbReference type="EMBL" id="JAFDST010000003">
    <property type="protein sequence ID" value="MBP1082473.1"/>
    <property type="molecule type" value="Genomic_DNA"/>
</dbReference>
<dbReference type="PANTHER" id="PTHR43447">
    <property type="entry name" value="ALPHA-AMYLASE"/>
    <property type="match status" value="1"/>
</dbReference>
<reference evidence="2 3" key="1">
    <citation type="submission" date="2021-01" db="EMBL/GenBank/DDBJ databases">
        <title>Genomic Encyclopedia of Type Strains, Phase IV (KMG-IV): sequencing the most valuable type-strain genomes for metagenomic binning, comparative biology and taxonomic classification.</title>
        <authorList>
            <person name="Goeker M."/>
        </authorList>
    </citation>
    <scope>NUCLEOTIDE SEQUENCE [LARGE SCALE GENOMIC DNA]</scope>
    <source>
        <strain evidence="2 3">DSM 103394</strain>
    </source>
</reference>
<keyword evidence="3" id="KW-1185">Reference proteome</keyword>
<name>A0ABS4CYP1_9BACI</name>
<dbReference type="EC" id="3.2.1.1" evidence="2"/>
<evidence type="ECO:0000259" key="1">
    <source>
        <dbReference type="Pfam" id="PF09154"/>
    </source>
</evidence>
<dbReference type="InterPro" id="IPR015237">
    <property type="entry name" value="Alpha-amylase_C_pro"/>
</dbReference>
<comment type="caution">
    <text evidence="2">The sequence shown here is derived from an EMBL/GenBank/DDBJ whole genome shotgun (WGS) entry which is preliminary data.</text>
</comment>
<evidence type="ECO:0000313" key="2">
    <source>
        <dbReference type="EMBL" id="MBP1082473.1"/>
    </source>
</evidence>
<dbReference type="Gene3D" id="3.20.20.80">
    <property type="entry name" value="Glycosidases"/>
    <property type="match status" value="1"/>
</dbReference>
<gene>
    <name evidence="2" type="ORF">JOC74_002976</name>
</gene>
<sequence length="254" mass="28581">MDAVKHIKHSFSKDWVDHVRASTGKEMFTVSEYWQNNFSAIENYLSQVDFNQSVFDVPLHFNFQNASNSNGQYDMSNLLNGTVVSKYPSNAVTFVENHDSQPGQALESTVQSWFKPQAYAFILTRQSGDPTVFYGDMYGTKGTTSYEIPELKAKLEPLLLARKNYAYGTQHDYLDHSDLIGWTREGNTEHEKSGLATLITDGAGGSKWMYVGSQNAGETWYDITGNQTNTVSINQDGWGQFSLNDKSVSIYVQQ</sequence>
<organism evidence="2 3">
    <name type="scientific">Bacillus capparidis</name>
    <dbReference type="NCBI Taxonomy" id="1840411"/>
    <lineage>
        <taxon>Bacteria</taxon>
        <taxon>Bacillati</taxon>
        <taxon>Bacillota</taxon>
        <taxon>Bacilli</taxon>
        <taxon>Bacillales</taxon>
        <taxon>Bacillaceae</taxon>
        <taxon>Bacillus</taxon>
    </lineage>
</organism>
<dbReference type="InterPro" id="IPR017853">
    <property type="entry name" value="GH"/>
</dbReference>
<evidence type="ECO:0000313" key="3">
    <source>
        <dbReference type="Proteomes" id="UP000674416"/>
    </source>
</evidence>
<keyword evidence="2" id="KW-0378">Hydrolase</keyword>